<evidence type="ECO:0000256" key="1">
    <source>
        <dbReference type="ARBA" id="ARBA00022529"/>
    </source>
</evidence>
<keyword evidence="3" id="KW-0378">Hydrolase</keyword>
<keyword evidence="1" id="KW-0929">Antimicrobial</keyword>
<dbReference type="Pfam" id="PF01476">
    <property type="entry name" value="LysM"/>
    <property type="match status" value="1"/>
</dbReference>
<dbReference type="InterPro" id="IPR036779">
    <property type="entry name" value="LysM_dom_sf"/>
</dbReference>
<dbReference type="Gene3D" id="1.10.530.10">
    <property type="match status" value="1"/>
</dbReference>
<dbReference type="CDD" id="cd00118">
    <property type="entry name" value="LysM"/>
    <property type="match status" value="1"/>
</dbReference>
<accession>A0AAE3JQ56</accession>
<reference evidence="6" key="1">
    <citation type="submission" date="2022-01" db="EMBL/GenBank/DDBJ databases">
        <title>Draft genome sequence of Sabulilitoribacter arenilitoris KCTC 52401.</title>
        <authorList>
            <person name="Oh J.-S."/>
        </authorList>
    </citation>
    <scope>NUCLEOTIDE SEQUENCE</scope>
    <source>
        <strain evidence="6">HMF6543</strain>
    </source>
</reference>
<sequence>MKQLLLVCCLVSMVFSCRSKKAIVTKKSKSNTEQVEVKTETNKTQEEVIEQPKVYANKTEKYINTYKEIAQKEMQLYNIPASITLAQGILESGSGSGTLSVKANNHFGIKCHEWTGKKIYHDDDKAQECFRKYKDAKYSFRDHSLFLSERKRYSKLFKLKKEDYKGWAKGLKAAGYATDRKYPQKLISLIERYKLYEFDKEVLGDSYVKYEAPITSDAVTYTVVKGDTLYSISRKYGISVKELQKANGLIDNTISIGQALIVKLSSKK</sequence>
<dbReference type="PANTHER" id="PTHR33308:SF9">
    <property type="entry name" value="PEPTIDOGLYCAN HYDROLASE FLGJ"/>
    <property type="match status" value="1"/>
</dbReference>
<organism evidence="6 7">
    <name type="scientific">Wocania arenilitoris</name>
    <dbReference type="NCBI Taxonomy" id="2044858"/>
    <lineage>
        <taxon>Bacteria</taxon>
        <taxon>Pseudomonadati</taxon>
        <taxon>Bacteroidota</taxon>
        <taxon>Flavobacteriia</taxon>
        <taxon>Flavobacteriales</taxon>
        <taxon>Flavobacteriaceae</taxon>
        <taxon>Wocania</taxon>
    </lineage>
</organism>
<dbReference type="GO" id="GO:0004040">
    <property type="term" value="F:amidase activity"/>
    <property type="evidence" value="ECO:0007669"/>
    <property type="project" value="InterPro"/>
</dbReference>
<dbReference type="GO" id="GO:0031640">
    <property type="term" value="P:killing of cells of another organism"/>
    <property type="evidence" value="ECO:0007669"/>
    <property type="project" value="UniProtKB-KW"/>
</dbReference>
<dbReference type="GO" id="GO:0042742">
    <property type="term" value="P:defense response to bacterium"/>
    <property type="evidence" value="ECO:0007669"/>
    <property type="project" value="UniProtKB-KW"/>
</dbReference>
<dbReference type="PANTHER" id="PTHR33308">
    <property type="entry name" value="PEPTIDOGLYCAN HYDROLASE FLGJ"/>
    <property type="match status" value="1"/>
</dbReference>
<dbReference type="SUPFAM" id="SSF54106">
    <property type="entry name" value="LysM domain"/>
    <property type="match status" value="1"/>
</dbReference>
<evidence type="ECO:0000256" key="3">
    <source>
        <dbReference type="ARBA" id="ARBA00022801"/>
    </source>
</evidence>
<feature type="domain" description="LysM" evidence="5">
    <location>
        <begin position="219"/>
        <end position="262"/>
    </location>
</feature>
<dbReference type="SMART" id="SM00047">
    <property type="entry name" value="LYZ2"/>
    <property type="match status" value="1"/>
</dbReference>
<dbReference type="EMBL" id="JAKKDU010000012">
    <property type="protein sequence ID" value="MCF7568885.1"/>
    <property type="molecule type" value="Genomic_DNA"/>
</dbReference>
<evidence type="ECO:0000256" key="2">
    <source>
        <dbReference type="ARBA" id="ARBA00022638"/>
    </source>
</evidence>
<dbReference type="InterPro" id="IPR051056">
    <property type="entry name" value="Glycosyl_Hydrolase_73"/>
</dbReference>
<protein>
    <recommendedName>
        <fullName evidence="4">Peptidoglycan hydrolase</fullName>
    </recommendedName>
</protein>
<proteinExistence type="predicted"/>
<dbReference type="PROSITE" id="PS51782">
    <property type="entry name" value="LYSM"/>
    <property type="match status" value="1"/>
</dbReference>
<evidence type="ECO:0000256" key="4">
    <source>
        <dbReference type="ARBA" id="ARBA00032108"/>
    </source>
</evidence>
<dbReference type="RefSeq" id="WP_237240222.1">
    <property type="nucleotide sequence ID" value="NZ_JAKKDU010000012.1"/>
</dbReference>
<dbReference type="Gene3D" id="3.10.350.10">
    <property type="entry name" value="LysM domain"/>
    <property type="match status" value="1"/>
</dbReference>
<dbReference type="SMART" id="SM00257">
    <property type="entry name" value="LysM"/>
    <property type="match status" value="1"/>
</dbReference>
<dbReference type="Pfam" id="PF01832">
    <property type="entry name" value="Glucosaminidase"/>
    <property type="match status" value="1"/>
</dbReference>
<dbReference type="InterPro" id="IPR018392">
    <property type="entry name" value="LysM"/>
</dbReference>
<comment type="caution">
    <text evidence="6">The sequence shown here is derived from an EMBL/GenBank/DDBJ whole genome shotgun (WGS) entry which is preliminary data.</text>
</comment>
<gene>
    <name evidence="6" type="ORF">L3X37_10995</name>
</gene>
<name>A0AAE3JQ56_9FLAO</name>
<dbReference type="Proteomes" id="UP001199795">
    <property type="component" value="Unassembled WGS sequence"/>
</dbReference>
<dbReference type="InterPro" id="IPR002901">
    <property type="entry name" value="MGlyc_endo_b_GlcNAc-like_dom"/>
</dbReference>
<evidence type="ECO:0000313" key="6">
    <source>
        <dbReference type="EMBL" id="MCF7568885.1"/>
    </source>
</evidence>
<keyword evidence="2" id="KW-0081">Bacteriolytic enzyme</keyword>
<keyword evidence="7" id="KW-1185">Reference proteome</keyword>
<evidence type="ECO:0000313" key="7">
    <source>
        <dbReference type="Proteomes" id="UP001199795"/>
    </source>
</evidence>
<dbReference type="PROSITE" id="PS51257">
    <property type="entry name" value="PROKAR_LIPOPROTEIN"/>
    <property type="match status" value="1"/>
</dbReference>
<evidence type="ECO:0000259" key="5">
    <source>
        <dbReference type="PROSITE" id="PS51782"/>
    </source>
</evidence>
<dbReference type="AlphaFoldDB" id="A0AAE3JQ56"/>